<evidence type="ECO:0000256" key="2">
    <source>
        <dbReference type="ARBA" id="ARBA00002322"/>
    </source>
</evidence>
<dbReference type="GO" id="GO:0020037">
    <property type="term" value="F:heme binding"/>
    <property type="evidence" value="ECO:0007669"/>
    <property type="project" value="UniProtKB-UniRule"/>
</dbReference>
<feature type="site" description="Transition state stabilizer" evidence="16">
    <location>
        <position position="16"/>
    </location>
</feature>
<dbReference type="PANTHER" id="PTHR31388">
    <property type="entry name" value="PEROXIDASE 72-RELATED"/>
    <property type="match status" value="1"/>
</dbReference>
<keyword evidence="11 17" id="KW-1015">Disulfide bond</keyword>
<feature type="domain" description="Plant heme peroxidase family profile" evidence="19">
    <location>
        <begin position="1"/>
        <end position="295"/>
    </location>
</feature>
<feature type="disulfide bond" evidence="17">
    <location>
        <begin position="22"/>
        <end position="27"/>
    </location>
</feature>
<evidence type="ECO:0000256" key="5">
    <source>
        <dbReference type="ARBA" id="ARBA00022559"/>
    </source>
</evidence>
<evidence type="ECO:0000256" key="7">
    <source>
        <dbReference type="ARBA" id="ARBA00022723"/>
    </source>
</evidence>
<keyword evidence="6 18" id="KW-0349">Heme</keyword>
<dbReference type="EC" id="1.11.1.7" evidence="4 18"/>
<comment type="catalytic activity">
    <reaction evidence="1 18">
        <text>2 a phenolic donor + H2O2 = 2 a phenolic radical donor + 2 H2O</text>
        <dbReference type="Rhea" id="RHEA:56136"/>
        <dbReference type="ChEBI" id="CHEBI:15377"/>
        <dbReference type="ChEBI" id="CHEBI:16240"/>
        <dbReference type="ChEBI" id="CHEBI:139520"/>
        <dbReference type="ChEBI" id="CHEBI:139521"/>
        <dbReference type="EC" id="1.11.1.7"/>
    </reaction>
</comment>
<evidence type="ECO:0000256" key="11">
    <source>
        <dbReference type="ARBA" id="ARBA00023157"/>
    </source>
</evidence>
<feature type="binding site" evidence="15">
    <location>
        <position position="161"/>
    </location>
    <ligand>
        <name>Ca(2+)</name>
        <dbReference type="ChEBI" id="CHEBI:29108"/>
        <label>2</label>
    </ligand>
</feature>
<comment type="similarity">
    <text evidence="18">Belongs to the peroxidase family. Classical plant (class III) peroxidase subfamily.</text>
</comment>
<evidence type="ECO:0000256" key="9">
    <source>
        <dbReference type="ARBA" id="ARBA00023002"/>
    </source>
</evidence>
<dbReference type="GO" id="GO:0006979">
    <property type="term" value="P:response to oxidative stress"/>
    <property type="evidence" value="ECO:0007669"/>
    <property type="project" value="UniProtKB-UniRule"/>
</dbReference>
<dbReference type="PROSITE" id="PS00436">
    <property type="entry name" value="PEROXIDASE_2"/>
    <property type="match status" value="1"/>
</dbReference>
<comment type="caution">
    <text evidence="20">The sequence shown here is derived from an EMBL/GenBank/DDBJ whole genome shotgun (WGS) entry which is preliminary data.</text>
</comment>
<dbReference type="PANTHER" id="PTHR31388:SF247">
    <property type="entry name" value="PEROXIDASE"/>
    <property type="match status" value="1"/>
</dbReference>
<feature type="binding site" evidence="14">
    <location>
        <position position="130"/>
    </location>
    <ligand>
        <name>substrate</name>
    </ligand>
</feature>
<dbReference type="Gene3D" id="1.10.420.10">
    <property type="entry name" value="Peroxidase, domain 2"/>
    <property type="match status" value="1"/>
</dbReference>
<keyword evidence="10 15" id="KW-0408">Iron</keyword>
<comment type="subcellular location">
    <subcellularLocation>
        <location evidence="18">Secreted</location>
    </subcellularLocation>
</comment>
<keyword evidence="21" id="KW-1185">Reference proteome</keyword>
<feature type="binding site" evidence="15">
    <location>
        <position position="26"/>
    </location>
    <ligand>
        <name>Ca(2+)</name>
        <dbReference type="ChEBI" id="CHEBI:29108"/>
        <label>1</label>
    </ligand>
</feature>
<dbReference type="AlphaFoldDB" id="A0A2P5BDL4"/>
<comment type="similarity">
    <text evidence="3">Belongs to the peroxidase family. Ascorbate peroxidase subfamily.</text>
</comment>
<keyword evidence="12" id="KW-0325">Glycoprotein</keyword>
<evidence type="ECO:0000256" key="1">
    <source>
        <dbReference type="ARBA" id="ARBA00000189"/>
    </source>
</evidence>
<feature type="binding site" evidence="15">
    <location>
        <position position="21"/>
    </location>
    <ligand>
        <name>Ca(2+)</name>
        <dbReference type="ChEBI" id="CHEBI:29108"/>
        <label>1</label>
    </ligand>
</feature>
<evidence type="ECO:0000256" key="14">
    <source>
        <dbReference type="PIRSR" id="PIRSR600823-2"/>
    </source>
</evidence>
<evidence type="ECO:0000256" key="17">
    <source>
        <dbReference type="PIRSR" id="PIRSR600823-5"/>
    </source>
</evidence>
<evidence type="ECO:0000256" key="3">
    <source>
        <dbReference type="ARBA" id="ARBA00006873"/>
    </source>
</evidence>
<dbReference type="STRING" id="3476.A0A2P5BDL4"/>
<feature type="binding site" evidence="15">
    <location>
        <position position="28"/>
    </location>
    <ligand>
        <name>Ca(2+)</name>
        <dbReference type="ChEBI" id="CHEBI:29108"/>
        <label>1</label>
    </ligand>
</feature>
<reference evidence="21" key="1">
    <citation type="submission" date="2016-06" db="EMBL/GenBank/DDBJ databases">
        <title>Parallel loss of symbiosis genes in relatives of nitrogen-fixing non-legume Parasponia.</title>
        <authorList>
            <person name="Van Velzen R."/>
            <person name="Holmer R."/>
            <person name="Bu F."/>
            <person name="Rutten L."/>
            <person name="Van Zeijl A."/>
            <person name="Liu W."/>
            <person name="Santuari L."/>
            <person name="Cao Q."/>
            <person name="Sharma T."/>
            <person name="Shen D."/>
            <person name="Roswanjaya Y."/>
            <person name="Wardhani T."/>
            <person name="Kalhor M.S."/>
            <person name="Jansen J."/>
            <person name="Van den Hoogen J."/>
            <person name="Gungor B."/>
            <person name="Hartog M."/>
            <person name="Hontelez J."/>
            <person name="Verver J."/>
            <person name="Yang W.-C."/>
            <person name="Schijlen E."/>
            <person name="Repin R."/>
            <person name="Schilthuizen M."/>
            <person name="Schranz E."/>
            <person name="Heidstra R."/>
            <person name="Miyata K."/>
            <person name="Fedorova E."/>
            <person name="Kohlen W."/>
            <person name="Bisseling T."/>
            <person name="Smit S."/>
            <person name="Geurts R."/>
        </authorList>
    </citation>
    <scope>NUCLEOTIDE SEQUENCE [LARGE SCALE GENOMIC DNA]</scope>
    <source>
        <strain evidence="21">cv. WU1-14</strain>
    </source>
</reference>
<accession>A0A2P5BDL4</accession>
<keyword evidence="9 18" id="KW-0560">Oxidoreductase</keyword>
<evidence type="ECO:0000256" key="6">
    <source>
        <dbReference type="ARBA" id="ARBA00022617"/>
    </source>
</evidence>
<comment type="cofactor">
    <cofactor evidence="15 18">
        <name>heme b</name>
        <dbReference type="ChEBI" id="CHEBI:60344"/>
    </cofactor>
    <text evidence="15 18">Binds 1 heme b (iron(II)-protoporphyrin IX) group per subunit.</text>
</comment>
<dbReference type="PROSITE" id="PS50873">
    <property type="entry name" value="PEROXIDASE_4"/>
    <property type="match status" value="1"/>
</dbReference>
<feature type="binding site" evidence="15">
    <location>
        <position position="221"/>
    </location>
    <ligand>
        <name>Ca(2+)</name>
        <dbReference type="ChEBI" id="CHEBI:29108"/>
        <label>2</label>
    </ligand>
</feature>
<dbReference type="GO" id="GO:0046872">
    <property type="term" value="F:metal ion binding"/>
    <property type="evidence" value="ECO:0007669"/>
    <property type="project" value="UniProtKB-UniRule"/>
</dbReference>
<feature type="binding site" description="axial binding residue" evidence="15">
    <location>
        <position position="160"/>
    </location>
    <ligand>
        <name>heme b</name>
        <dbReference type="ChEBI" id="CHEBI:60344"/>
    </ligand>
    <ligandPart>
        <name>Fe</name>
        <dbReference type="ChEBI" id="CHEBI:18248"/>
    </ligandPart>
</feature>
<comment type="cofactor">
    <cofactor evidence="15 18">
        <name>Ca(2+)</name>
        <dbReference type="ChEBI" id="CHEBI:29108"/>
    </cofactor>
    <text evidence="15 18">Binds 2 calcium ions per subunit.</text>
</comment>
<dbReference type="SUPFAM" id="SSF48113">
    <property type="entry name" value="Heme-dependent peroxidases"/>
    <property type="match status" value="1"/>
</dbReference>
<dbReference type="Pfam" id="PF00141">
    <property type="entry name" value="peroxidase"/>
    <property type="match status" value="1"/>
</dbReference>
<evidence type="ECO:0000313" key="20">
    <source>
        <dbReference type="EMBL" id="PON46877.1"/>
    </source>
</evidence>
<dbReference type="FunFam" id="1.10.420.10:FF:000006">
    <property type="entry name" value="Peroxidase"/>
    <property type="match status" value="1"/>
</dbReference>
<dbReference type="EMBL" id="JXTB01000304">
    <property type="protein sequence ID" value="PON46877.1"/>
    <property type="molecule type" value="Genomic_DNA"/>
</dbReference>
<dbReference type="InterPro" id="IPR019793">
    <property type="entry name" value="Peroxidases_heam-ligand_BS"/>
</dbReference>
<feature type="binding site" evidence="15">
    <location>
        <position position="24"/>
    </location>
    <ligand>
        <name>Ca(2+)</name>
        <dbReference type="ChEBI" id="CHEBI:29108"/>
        <label>1</label>
    </ligand>
</feature>
<dbReference type="PRINTS" id="PR00458">
    <property type="entry name" value="PEROXIDASE"/>
</dbReference>
<dbReference type="GO" id="GO:0140825">
    <property type="term" value="F:lactoperoxidase activity"/>
    <property type="evidence" value="ECO:0007669"/>
    <property type="project" value="UniProtKB-EC"/>
</dbReference>
<keyword evidence="18" id="KW-0376">Hydrogen peroxide</keyword>
<evidence type="ECO:0000256" key="10">
    <source>
        <dbReference type="ARBA" id="ARBA00023004"/>
    </source>
</evidence>
<dbReference type="Gene3D" id="1.10.520.10">
    <property type="match status" value="1"/>
</dbReference>
<feature type="binding site" evidence="15">
    <location>
        <position position="216"/>
    </location>
    <ligand>
        <name>Ca(2+)</name>
        <dbReference type="ChEBI" id="CHEBI:29108"/>
        <label>2</label>
    </ligand>
</feature>
<evidence type="ECO:0000256" key="8">
    <source>
        <dbReference type="ARBA" id="ARBA00022837"/>
    </source>
</evidence>
<feature type="active site" description="Proton acceptor" evidence="13">
    <location>
        <position position="20"/>
    </location>
</feature>
<dbReference type="CDD" id="cd00693">
    <property type="entry name" value="secretory_peroxidase"/>
    <property type="match status" value="1"/>
</dbReference>
<feature type="disulfide bond" evidence="17">
    <location>
        <begin position="77"/>
        <end position="291"/>
    </location>
</feature>
<dbReference type="InterPro" id="IPR000823">
    <property type="entry name" value="Peroxidase_pln"/>
</dbReference>
<dbReference type="GO" id="GO:0042744">
    <property type="term" value="P:hydrogen peroxide catabolic process"/>
    <property type="evidence" value="ECO:0007669"/>
    <property type="project" value="UniProtKB-KW"/>
</dbReference>
<keyword evidence="8 15" id="KW-0106">Calcium</keyword>
<dbReference type="PROSITE" id="PS00435">
    <property type="entry name" value="PEROXIDASE_1"/>
    <property type="match status" value="1"/>
</dbReference>
<evidence type="ECO:0000256" key="15">
    <source>
        <dbReference type="PIRSR" id="PIRSR600823-3"/>
    </source>
</evidence>
<name>A0A2P5BDL4_PARAD</name>
<evidence type="ECO:0000256" key="4">
    <source>
        <dbReference type="ARBA" id="ARBA00012313"/>
    </source>
</evidence>
<dbReference type="GO" id="GO:0005576">
    <property type="term" value="C:extracellular region"/>
    <property type="evidence" value="ECO:0007669"/>
    <property type="project" value="UniProtKB-SubCell"/>
</dbReference>
<dbReference type="PRINTS" id="PR00461">
    <property type="entry name" value="PLPEROXIDASE"/>
</dbReference>
<dbReference type="InterPro" id="IPR033905">
    <property type="entry name" value="Secretory_peroxidase"/>
</dbReference>
<evidence type="ECO:0000256" key="18">
    <source>
        <dbReference type="RuleBase" id="RU362060"/>
    </source>
</evidence>
<feature type="binding site" evidence="15">
    <location>
        <position position="207"/>
    </location>
    <ligand>
        <name>Ca(2+)</name>
        <dbReference type="ChEBI" id="CHEBI:29108"/>
        <label>2</label>
    </ligand>
</feature>
<evidence type="ECO:0000259" key="19">
    <source>
        <dbReference type="PROSITE" id="PS50873"/>
    </source>
</evidence>
<protein>
    <recommendedName>
        <fullName evidence="4 18">Peroxidase</fullName>
        <ecNumber evidence="4 18">1.11.1.7</ecNumber>
    </recommendedName>
</protein>
<feature type="binding site" evidence="15">
    <location>
        <position position="44"/>
    </location>
    <ligand>
        <name>Ca(2+)</name>
        <dbReference type="ChEBI" id="CHEBI:29108"/>
        <label>1</label>
    </ligand>
</feature>
<feature type="disulfide bond" evidence="17">
    <location>
        <begin position="167"/>
        <end position="192"/>
    </location>
</feature>
<dbReference type="Proteomes" id="UP000237105">
    <property type="component" value="Unassembled WGS sequence"/>
</dbReference>
<sequence length="295" mass="33140">MNAVAKDRRMGASLLRLHFHDCFVNGCDASVLLDDDPKTNFKGEKSAFPNVNSLRGFEVIDEIKRKLESKCPGIVSCADILAVAARDSVDVLRRRTQFETLFPLRTTWNVELGRRDSITASLSDANRDLPPPFFDLQTLIDFFSRIGFTAQEMVVLSGGHTVGKARCTTFRSRIYNESNIDQSFAKKLKSICPSSAPTGDNNLAPLDDSSSSDYSTFDFFDNSYFKNLVRQRGLLHSDQQLFNFSGAQTNSLVLLYSIDQYKFLNDFGEAMVKMGRLSPLTKPDGVIRLNCRRKN</sequence>
<organism evidence="20 21">
    <name type="scientific">Parasponia andersonii</name>
    <name type="common">Sponia andersonii</name>
    <dbReference type="NCBI Taxonomy" id="3476"/>
    <lineage>
        <taxon>Eukaryota</taxon>
        <taxon>Viridiplantae</taxon>
        <taxon>Streptophyta</taxon>
        <taxon>Embryophyta</taxon>
        <taxon>Tracheophyta</taxon>
        <taxon>Spermatophyta</taxon>
        <taxon>Magnoliopsida</taxon>
        <taxon>eudicotyledons</taxon>
        <taxon>Gunneridae</taxon>
        <taxon>Pentapetalae</taxon>
        <taxon>rosids</taxon>
        <taxon>fabids</taxon>
        <taxon>Rosales</taxon>
        <taxon>Cannabaceae</taxon>
        <taxon>Parasponia</taxon>
    </lineage>
</organism>
<evidence type="ECO:0000256" key="12">
    <source>
        <dbReference type="ARBA" id="ARBA00023180"/>
    </source>
</evidence>
<keyword evidence="5 18" id="KW-0575">Peroxidase</keyword>
<keyword evidence="7 15" id="KW-0479">Metal-binding</keyword>
<evidence type="ECO:0000256" key="13">
    <source>
        <dbReference type="PIRSR" id="PIRSR600823-1"/>
    </source>
</evidence>
<dbReference type="InterPro" id="IPR019794">
    <property type="entry name" value="Peroxidases_AS"/>
</dbReference>
<evidence type="ECO:0000313" key="21">
    <source>
        <dbReference type="Proteomes" id="UP000237105"/>
    </source>
</evidence>
<feature type="binding site" evidence="15">
    <location>
        <position position="30"/>
    </location>
    <ligand>
        <name>Ca(2+)</name>
        <dbReference type="ChEBI" id="CHEBI:29108"/>
        <label>1</label>
    </ligand>
</feature>
<gene>
    <name evidence="20" type="ORF">PanWU01x14_248640</name>
</gene>
<keyword evidence="18" id="KW-0964">Secreted</keyword>
<proteinExistence type="inferred from homology"/>
<dbReference type="OrthoDB" id="48879at2759"/>
<evidence type="ECO:0000256" key="16">
    <source>
        <dbReference type="PIRSR" id="PIRSR600823-4"/>
    </source>
</evidence>
<comment type="function">
    <text evidence="2">Removal of H(2)O(2), oxidation of toxic reductants, biosynthesis and degradation of lignin, suberization, auxin catabolism, response to environmental stresses such as wounding, pathogen attack and oxidative stress. These functions might be dependent on each isozyme/isoform in each plant tissue.</text>
</comment>
<dbReference type="InterPro" id="IPR010255">
    <property type="entry name" value="Haem_peroxidase_sf"/>
</dbReference>
<dbReference type="InterPro" id="IPR002016">
    <property type="entry name" value="Haem_peroxidase"/>
</dbReference>